<protein>
    <recommendedName>
        <fullName evidence="3">S1 motif domain-containing protein</fullName>
    </recommendedName>
</protein>
<evidence type="ECO:0000313" key="1">
    <source>
        <dbReference type="EMBL" id="OWZ84330.1"/>
    </source>
</evidence>
<dbReference type="EMBL" id="NIQC01000005">
    <property type="protein sequence ID" value="OWZ84330.1"/>
    <property type="molecule type" value="Genomic_DNA"/>
</dbReference>
<dbReference type="Proteomes" id="UP000214588">
    <property type="component" value="Unassembled WGS sequence"/>
</dbReference>
<gene>
    <name evidence="1" type="ORF">CDO51_03440</name>
</gene>
<dbReference type="RefSeq" id="WP_089022904.1">
    <property type="nucleotide sequence ID" value="NZ_NIQC01000005.1"/>
</dbReference>
<keyword evidence="2" id="KW-1185">Reference proteome</keyword>
<name>A0A226C1T1_9FIRM</name>
<organism evidence="1 2">
    <name type="scientific">Natranaerobius trueperi</name>
    <dbReference type="NCBI Taxonomy" id="759412"/>
    <lineage>
        <taxon>Bacteria</taxon>
        <taxon>Bacillati</taxon>
        <taxon>Bacillota</taxon>
        <taxon>Clostridia</taxon>
        <taxon>Natranaerobiales</taxon>
        <taxon>Natranaerobiaceae</taxon>
        <taxon>Natranaerobius</taxon>
    </lineage>
</organism>
<comment type="caution">
    <text evidence="1">The sequence shown here is derived from an EMBL/GenBank/DDBJ whole genome shotgun (WGS) entry which is preliminary data.</text>
</comment>
<evidence type="ECO:0000313" key="2">
    <source>
        <dbReference type="Proteomes" id="UP000214588"/>
    </source>
</evidence>
<dbReference type="AlphaFoldDB" id="A0A226C1T1"/>
<sequence>MTNLEDFGLYTFKGTITKVNSGMCELELDGRMGRISVPIRLIVSQSNVKEGDCVELKLSPIIVKGGTKTS</sequence>
<proteinExistence type="predicted"/>
<evidence type="ECO:0008006" key="3">
    <source>
        <dbReference type="Google" id="ProtNLM"/>
    </source>
</evidence>
<reference evidence="1 2" key="1">
    <citation type="submission" date="2017-06" db="EMBL/GenBank/DDBJ databases">
        <title>Draft Genome Sequence of Natranaerobius trueperi halophilic, alkalithermophilic bacteria from soda lakes.</title>
        <authorList>
            <person name="Zhao B."/>
        </authorList>
    </citation>
    <scope>NUCLEOTIDE SEQUENCE [LARGE SCALE GENOMIC DNA]</scope>
    <source>
        <strain evidence="1 2">DSM 18760</strain>
    </source>
</reference>
<accession>A0A226C1T1</accession>
<dbReference type="OrthoDB" id="3233899at2"/>